<name>A0A8F9TS50_9BACT</name>
<feature type="domain" description="HTH araC/xylS-type" evidence="4">
    <location>
        <begin position="181"/>
        <end position="280"/>
    </location>
</feature>
<dbReference type="Gene3D" id="1.10.10.60">
    <property type="entry name" value="Homeodomain-like"/>
    <property type="match status" value="1"/>
</dbReference>
<keyword evidence="3" id="KW-0804">Transcription</keyword>
<reference evidence="5" key="1">
    <citation type="submission" date="2021-08" db="EMBL/GenBank/DDBJ databases">
        <title>Genome of a novel bacterium of the phylum Verrucomicrobia, Oleiharenicola sp. KSB-15.</title>
        <authorList>
            <person name="Chung J.-H."/>
            <person name="Ahn J.-H."/>
            <person name="Yoon Y."/>
            <person name="Kim D.-Y."/>
            <person name="An S.-H."/>
            <person name="Park I."/>
            <person name="Yeon J."/>
        </authorList>
    </citation>
    <scope>NUCLEOTIDE SEQUENCE</scope>
    <source>
        <strain evidence="5">KSB-15</strain>
    </source>
</reference>
<evidence type="ECO:0000313" key="5">
    <source>
        <dbReference type="EMBL" id="QYM78209.1"/>
    </source>
</evidence>
<dbReference type="GO" id="GO:0003700">
    <property type="term" value="F:DNA-binding transcription factor activity"/>
    <property type="evidence" value="ECO:0007669"/>
    <property type="project" value="InterPro"/>
</dbReference>
<accession>A0A8F9TS50</accession>
<evidence type="ECO:0000256" key="1">
    <source>
        <dbReference type="ARBA" id="ARBA00023015"/>
    </source>
</evidence>
<dbReference type="PROSITE" id="PS00041">
    <property type="entry name" value="HTH_ARAC_FAMILY_1"/>
    <property type="match status" value="1"/>
</dbReference>
<dbReference type="PANTHER" id="PTHR46796:SF6">
    <property type="entry name" value="ARAC SUBFAMILY"/>
    <property type="match status" value="1"/>
</dbReference>
<dbReference type="CDD" id="cd06976">
    <property type="entry name" value="cupin_MtlR-like_N"/>
    <property type="match status" value="1"/>
</dbReference>
<dbReference type="SUPFAM" id="SSF51182">
    <property type="entry name" value="RmlC-like cupins"/>
    <property type="match status" value="1"/>
</dbReference>
<dbReference type="AlphaFoldDB" id="A0A8F9TS50"/>
<dbReference type="GO" id="GO:0043565">
    <property type="term" value="F:sequence-specific DNA binding"/>
    <property type="evidence" value="ECO:0007669"/>
    <property type="project" value="InterPro"/>
</dbReference>
<keyword evidence="2" id="KW-0238">DNA-binding</keyword>
<dbReference type="InterPro" id="IPR050204">
    <property type="entry name" value="AraC_XylS_family_regulators"/>
</dbReference>
<dbReference type="InterPro" id="IPR018060">
    <property type="entry name" value="HTH_AraC"/>
</dbReference>
<dbReference type="InterPro" id="IPR018062">
    <property type="entry name" value="HTH_AraC-typ_CS"/>
</dbReference>
<keyword evidence="1" id="KW-0805">Transcription regulation</keyword>
<dbReference type="Gene3D" id="2.60.120.10">
    <property type="entry name" value="Jelly Rolls"/>
    <property type="match status" value="1"/>
</dbReference>
<dbReference type="Proteomes" id="UP000825051">
    <property type="component" value="Chromosome"/>
</dbReference>
<organism evidence="5 6">
    <name type="scientific">Horticoccus luteus</name>
    <dbReference type="NCBI Taxonomy" id="2862869"/>
    <lineage>
        <taxon>Bacteria</taxon>
        <taxon>Pseudomonadati</taxon>
        <taxon>Verrucomicrobiota</taxon>
        <taxon>Opitutia</taxon>
        <taxon>Opitutales</taxon>
        <taxon>Opitutaceae</taxon>
        <taxon>Horticoccus</taxon>
    </lineage>
</organism>
<dbReference type="SMART" id="SM00342">
    <property type="entry name" value="HTH_ARAC"/>
    <property type="match status" value="1"/>
</dbReference>
<dbReference type="EMBL" id="CP080507">
    <property type="protein sequence ID" value="QYM78209.1"/>
    <property type="molecule type" value="Genomic_DNA"/>
</dbReference>
<dbReference type="InterPro" id="IPR014710">
    <property type="entry name" value="RmlC-like_jellyroll"/>
</dbReference>
<keyword evidence="6" id="KW-1185">Reference proteome</keyword>
<dbReference type="Pfam" id="PF12833">
    <property type="entry name" value="HTH_18"/>
    <property type="match status" value="1"/>
</dbReference>
<sequence length="294" mass="31779">MRATLEKVSLRPGESFACRRFASPRFGSPWHFHPECELTLIEASHGLRFVGDSIGRFERGDLVLLGANLPHYWSNSPDWSGTARSVVVQFSERFMGEAGGAMPELASVRRLLGRAQRGLLFPGATVRTVAERLGALPDLAPLPRLAALLEIFHTLADAPAATLSSAGFSPGLTGRDEARLARVLRYVDGAVGEAVSQKVAAQRAGLSPAAFSRYFRRKMGHTFEAFVNEVRVGRICRELLDDPSRSVAEIAFAGGYNNLANFNRQFLRRTGLTPGAFRRSHGATSGSAAGGVGR</sequence>
<dbReference type="PROSITE" id="PS01124">
    <property type="entry name" value="HTH_ARAC_FAMILY_2"/>
    <property type="match status" value="1"/>
</dbReference>
<protein>
    <submittedName>
        <fullName evidence="5">Helix-turn-helix domain-containing protein</fullName>
    </submittedName>
</protein>
<dbReference type="InterPro" id="IPR009057">
    <property type="entry name" value="Homeodomain-like_sf"/>
</dbReference>
<gene>
    <name evidence="5" type="ORF">K0B96_12980</name>
</gene>
<evidence type="ECO:0000259" key="4">
    <source>
        <dbReference type="PROSITE" id="PS01124"/>
    </source>
</evidence>
<proteinExistence type="predicted"/>
<evidence type="ECO:0000313" key="6">
    <source>
        <dbReference type="Proteomes" id="UP000825051"/>
    </source>
</evidence>
<dbReference type="InterPro" id="IPR011051">
    <property type="entry name" value="RmlC_Cupin_sf"/>
</dbReference>
<dbReference type="KEGG" id="ole:K0B96_12980"/>
<dbReference type="SUPFAM" id="SSF46689">
    <property type="entry name" value="Homeodomain-like"/>
    <property type="match status" value="2"/>
</dbReference>
<dbReference type="PANTHER" id="PTHR46796">
    <property type="entry name" value="HTH-TYPE TRANSCRIPTIONAL ACTIVATOR RHAS-RELATED"/>
    <property type="match status" value="1"/>
</dbReference>
<evidence type="ECO:0000256" key="3">
    <source>
        <dbReference type="ARBA" id="ARBA00023163"/>
    </source>
</evidence>
<evidence type="ECO:0000256" key="2">
    <source>
        <dbReference type="ARBA" id="ARBA00023125"/>
    </source>
</evidence>
<dbReference type="RefSeq" id="WP_220161313.1">
    <property type="nucleotide sequence ID" value="NZ_CP080507.1"/>
</dbReference>